<feature type="active site" description="Charge relay system" evidence="5">
    <location>
        <position position="68"/>
    </location>
</feature>
<feature type="domain" description="Amidase" evidence="6">
    <location>
        <begin position="259"/>
        <end position="526"/>
    </location>
</feature>
<accession>A0A8H7E6Q7</accession>
<dbReference type="SUPFAM" id="SSF75304">
    <property type="entry name" value="Amidase signature (AS) enzymes"/>
    <property type="match status" value="1"/>
</dbReference>
<dbReference type="PANTHER" id="PTHR11895:SF7">
    <property type="entry name" value="GLUTAMYL-TRNA(GLN) AMIDOTRANSFERASE SUBUNIT A, MITOCHONDRIAL"/>
    <property type="match status" value="1"/>
</dbReference>
<evidence type="ECO:0000256" key="4">
    <source>
        <dbReference type="ARBA" id="ARBA00022917"/>
    </source>
</evidence>
<gene>
    <name evidence="7" type="ORF">GJ744_006321</name>
</gene>
<dbReference type="GO" id="GO:0005739">
    <property type="term" value="C:mitochondrion"/>
    <property type="evidence" value="ECO:0007669"/>
    <property type="project" value="UniProtKB-SubCell"/>
</dbReference>
<reference evidence="7" key="1">
    <citation type="submission" date="2020-02" db="EMBL/GenBank/DDBJ databases">
        <authorList>
            <person name="Palmer J.M."/>
        </authorList>
    </citation>
    <scope>NUCLEOTIDE SEQUENCE</scope>
    <source>
        <strain evidence="7">EPUS1.4</strain>
        <tissue evidence="7">Thallus</tissue>
    </source>
</reference>
<dbReference type="HAMAP" id="MF_00120">
    <property type="entry name" value="GatA"/>
    <property type="match status" value="1"/>
</dbReference>
<dbReference type="EMBL" id="JAACFV010000029">
    <property type="protein sequence ID" value="KAF7510475.1"/>
    <property type="molecule type" value="Genomic_DNA"/>
</dbReference>
<keyword evidence="8" id="KW-1185">Reference proteome</keyword>
<keyword evidence="4 5" id="KW-0648">Protein biosynthesis</keyword>
<dbReference type="PANTHER" id="PTHR11895">
    <property type="entry name" value="TRANSAMIDASE"/>
    <property type="match status" value="1"/>
</dbReference>
<dbReference type="AlphaFoldDB" id="A0A8H7E6Q7"/>
<evidence type="ECO:0000256" key="1">
    <source>
        <dbReference type="ARBA" id="ARBA00022598"/>
    </source>
</evidence>
<keyword evidence="1 5" id="KW-0436">Ligase</keyword>
<dbReference type="GO" id="GO:0005524">
    <property type="term" value="F:ATP binding"/>
    <property type="evidence" value="ECO:0007669"/>
    <property type="project" value="UniProtKB-KW"/>
</dbReference>
<comment type="similarity">
    <text evidence="5">Belongs to the amidase family. GatA subfamily.</text>
</comment>
<name>A0A8H7E6Q7_9EURO</name>
<evidence type="ECO:0000256" key="2">
    <source>
        <dbReference type="ARBA" id="ARBA00022741"/>
    </source>
</evidence>
<keyword evidence="5" id="KW-0496">Mitochondrion</keyword>
<keyword evidence="3 5" id="KW-0067">ATP-binding</keyword>
<feature type="active site" description="Acyl-ester intermediate" evidence="5">
    <location>
        <position position="169"/>
    </location>
</feature>
<feature type="domain" description="Amidase" evidence="6">
    <location>
        <begin position="47"/>
        <end position="258"/>
    </location>
</feature>
<dbReference type="GO" id="GO:0032543">
    <property type="term" value="P:mitochondrial translation"/>
    <property type="evidence" value="ECO:0007669"/>
    <property type="project" value="UniProtKB-UniRule"/>
</dbReference>
<evidence type="ECO:0000313" key="8">
    <source>
        <dbReference type="Proteomes" id="UP000606974"/>
    </source>
</evidence>
<dbReference type="InterPro" id="IPR004412">
    <property type="entry name" value="GatA"/>
</dbReference>
<comment type="subunit">
    <text evidence="5">Subunit of the heterotrimeric GatCAB amidotransferase (AdT) complex, composed of A, B and C subunits.</text>
</comment>
<evidence type="ECO:0000313" key="7">
    <source>
        <dbReference type="EMBL" id="KAF7510475.1"/>
    </source>
</evidence>
<dbReference type="InterPro" id="IPR036928">
    <property type="entry name" value="AS_sf"/>
</dbReference>
<keyword evidence="2 5" id="KW-0547">Nucleotide-binding</keyword>
<dbReference type="GO" id="GO:0030956">
    <property type="term" value="C:glutamyl-tRNA(Gln) amidotransferase complex"/>
    <property type="evidence" value="ECO:0007669"/>
    <property type="project" value="UniProtKB-UniRule"/>
</dbReference>
<dbReference type="InterPro" id="IPR000120">
    <property type="entry name" value="Amidase"/>
</dbReference>
<comment type="caution">
    <text evidence="7">The sequence shown here is derived from an EMBL/GenBank/DDBJ whole genome shotgun (WGS) entry which is preliminary data.</text>
</comment>
<feature type="active site" description="Charge relay system" evidence="5">
    <location>
        <position position="145"/>
    </location>
</feature>
<protein>
    <recommendedName>
        <fullName evidence="5">Glutamyl-tRNA(Gln) amidotransferase subunit A, mitochondrial</fullName>
        <shortName evidence="5">Glu-AdT subunit A</shortName>
        <ecNumber evidence="5">6.3.5.7</ecNumber>
    </recommendedName>
</protein>
<evidence type="ECO:0000256" key="3">
    <source>
        <dbReference type="ARBA" id="ARBA00022840"/>
    </source>
</evidence>
<organism evidence="7 8">
    <name type="scientific">Endocarpon pusillum</name>
    <dbReference type="NCBI Taxonomy" id="364733"/>
    <lineage>
        <taxon>Eukaryota</taxon>
        <taxon>Fungi</taxon>
        <taxon>Dikarya</taxon>
        <taxon>Ascomycota</taxon>
        <taxon>Pezizomycotina</taxon>
        <taxon>Eurotiomycetes</taxon>
        <taxon>Chaetothyriomycetidae</taxon>
        <taxon>Verrucariales</taxon>
        <taxon>Verrucariaceae</taxon>
        <taxon>Endocarpon</taxon>
    </lineage>
</organism>
<comment type="subcellular location">
    <subcellularLocation>
        <location evidence="5">Mitochondrion</location>
    </subcellularLocation>
</comment>
<dbReference type="GO" id="GO:0050567">
    <property type="term" value="F:glutaminyl-tRNA synthase (glutamine-hydrolyzing) activity"/>
    <property type="evidence" value="ECO:0007669"/>
    <property type="project" value="UniProtKB-UniRule"/>
</dbReference>
<dbReference type="Proteomes" id="UP000606974">
    <property type="component" value="Unassembled WGS sequence"/>
</dbReference>
<dbReference type="Gene3D" id="3.90.1300.10">
    <property type="entry name" value="Amidase signature (AS) domain"/>
    <property type="match status" value="1"/>
</dbReference>
<dbReference type="OrthoDB" id="421993at2759"/>
<evidence type="ECO:0000256" key="5">
    <source>
        <dbReference type="HAMAP-Rule" id="MF_03150"/>
    </source>
</evidence>
<comment type="catalytic activity">
    <reaction evidence="5">
        <text>L-glutamyl-tRNA(Gln) + L-glutamine + ATP + H2O = L-glutaminyl-tRNA(Gln) + L-glutamate + ADP + phosphate + H(+)</text>
        <dbReference type="Rhea" id="RHEA:17521"/>
        <dbReference type="Rhea" id="RHEA-COMP:9681"/>
        <dbReference type="Rhea" id="RHEA-COMP:9684"/>
        <dbReference type="ChEBI" id="CHEBI:15377"/>
        <dbReference type="ChEBI" id="CHEBI:15378"/>
        <dbReference type="ChEBI" id="CHEBI:29985"/>
        <dbReference type="ChEBI" id="CHEBI:30616"/>
        <dbReference type="ChEBI" id="CHEBI:43474"/>
        <dbReference type="ChEBI" id="CHEBI:58359"/>
        <dbReference type="ChEBI" id="CHEBI:78520"/>
        <dbReference type="ChEBI" id="CHEBI:78521"/>
        <dbReference type="ChEBI" id="CHEBI:456216"/>
        <dbReference type="EC" id="6.3.5.7"/>
    </reaction>
</comment>
<evidence type="ECO:0000259" key="6">
    <source>
        <dbReference type="Pfam" id="PF01425"/>
    </source>
</evidence>
<sequence length="553" mass="60500">MSLVVEAHKSLINVGLRAASNAFVTHLPTGIHGQDRVQKYVERAQTRLEHPSLHEPKSLLDGQVVAIKDNIWTARFPTSCASGILQGFQSPRDANVVNALEQAGAMVIGKTNMDEFGMGSHSTNSYKGGVRNNAVPGLHRSAGGSSGGSAMAVLNGQCRIALATDTGGSVRLPAAYTGLIGFKPSYGRLSRHGVVPYANSLDTVGIIGKDAEDILRTFRQLDRPDTNDPTCINAATRRRIADLKSARYRQRSGSTIRLIRKPSPQRVENSNFPVDRRRRYPGLVGRTDWAQVIGVPAEYNIAELSDSVREAWNRTLSQLDARGHTIVPISLPTTKAALSAYYVLAPAEASSNLAKYDGIRYGVRCSNSETQPDQTPTSPLYSHTRGAGFGDEVKRRILLGTYSLSSAGINNYFIQAQKIRRLVQREFDSVFSLPNPLRTHTITPLTETGVDYIICPTAPTPPPRLIDLKSSTPFDAYMNDVLTVPASLAGLPAISVPAPVAPESRYTDFANVGIQVIGQYGDDEALVRFVHVELQATDKEVRHYKRWRKKRFL</sequence>
<dbReference type="GO" id="GO:0070681">
    <property type="term" value="P:glutaminyl-tRNAGln biosynthesis via transamidation"/>
    <property type="evidence" value="ECO:0007669"/>
    <property type="project" value="UniProtKB-UniRule"/>
</dbReference>
<dbReference type="EC" id="6.3.5.7" evidence="5"/>
<dbReference type="Pfam" id="PF01425">
    <property type="entry name" value="Amidase"/>
    <property type="match status" value="2"/>
</dbReference>
<comment type="function">
    <text evidence="5">Allows the formation of correctly charged Gln-tRNA(Gln) through the transamidation of misacylated Glu-tRNA(Gln) in the mitochondria. The reaction takes place in the presence of glutamine and ATP through an activated gamma-phospho-Glu-tRNA(Gln).</text>
</comment>
<proteinExistence type="inferred from homology"/>
<dbReference type="InterPro" id="IPR023631">
    <property type="entry name" value="Amidase_dom"/>
</dbReference>